<gene>
    <name evidence="6" type="primary">LOC102000604</name>
</gene>
<evidence type="ECO:0000256" key="3">
    <source>
        <dbReference type="SAM" id="Phobius"/>
    </source>
</evidence>
<evidence type="ECO:0000259" key="4">
    <source>
        <dbReference type="PROSITE" id="PS50835"/>
    </source>
</evidence>
<dbReference type="PANTHER" id="PTHR11738:SF181">
    <property type="entry name" value="LEUKOCYTE IMMUNOGLOBULIN-LIKE RECEPTOR SUBFAMILY B MEMBER 4A-RELATED"/>
    <property type="match status" value="1"/>
</dbReference>
<dbReference type="InterPro" id="IPR007110">
    <property type="entry name" value="Ig-like_dom"/>
</dbReference>
<keyword evidence="3" id="KW-1133">Transmembrane helix</keyword>
<dbReference type="Proteomes" id="UP000694915">
    <property type="component" value="Unplaced"/>
</dbReference>
<proteinExistence type="predicted"/>
<dbReference type="InterPro" id="IPR003599">
    <property type="entry name" value="Ig_sub"/>
</dbReference>
<dbReference type="Pfam" id="PF13895">
    <property type="entry name" value="Ig_2"/>
    <property type="match status" value="2"/>
</dbReference>
<dbReference type="GeneID" id="102000604"/>
<feature type="domain" description="Ig-like" evidence="4">
    <location>
        <begin position="467"/>
        <end position="539"/>
    </location>
</feature>
<keyword evidence="5" id="KW-1185">Reference proteome</keyword>
<keyword evidence="3" id="KW-0812">Transmembrane</keyword>
<evidence type="ECO:0000313" key="6">
    <source>
        <dbReference type="RefSeq" id="XP_026634284.1"/>
    </source>
</evidence>
<feature type="transmembrane region" description="Helical" evidence="3">
    <location>
        <begin position="220"/>
        <end position="238"/>
    </location>
</feature>
<dbReference type="InterPro" id="IPR036179">
    <property type="entry name" value="Ig-like_dom_sf"/>
</dbReference>
<keyword evidence="3" id="KW-0472">Membrane</keyword>
<dbReference type="SUPFAM" id="SSF48726">
    <property type="entry name" value="Immunoglobulin"/>
    <property type="match status" value="5"/>
</dbReference>
<accession>A0ABM1TX22</accession>
<reference evidence="6" key="1">
    <citation type="submission" date="2025-08" db="UniProtKB">
        <authorList>
            <consortium name="RefSeq"/>
        </authorList>
    </citation>
    <scope>IDENTIFICATION</scope>
</reference>
<sequence>MGHKTAVLAGILQKPTIWAEPGLVIAQHMPVIIWCQGSWEAQEYYMHKEGSIDPWDRQYPLEQKNKAKFHIDKMSKDFSGIYKCYYKSPAGLSEHSDTLVLVLTGAYDEPSLYVWPSPAVTSGECITMQCISSLGFDRFILIQEGKHNLSLTLDSQQLTNMLFQAHFVLGSMTANHNGTFRCYGCFMNNTQMWSTSSNPLDIQVSESSALQHEGHTIANFIQMVVAALALVTLVVLLLEAWHSKRVEKHVSLSVGHKTPLLAGNLPKPIIWAEPCSVIAIHTPVTIWCQGSWEAVEYLLYKEGNKDPWDRQLPLKQKNKAKFRFERMLKGFAGIYKCYYRSPVGLSERSDTQVLVLTGNLPKPIIWAEPHSVIAIYTPVTIWCQGSWEAVEYLLHKEKNIDPWDRVFPLEQQNKSKFHIEHMSNAFAGIYKCYYRSPVGFSEHSDTLVLLEFISHTSPCILGVYVQPSLSVWPSSAVSSGESITMQCSSSLGFDRFVLIQEGKYNLPWTLDSQQHSNMSFQALFVLGSLTANHNGTFRCYGYFKNVPQIWSTSSNHLDILVSEPPASQNQHHTVENLIRMVVAALVLVTLVILLLEAWYSKKMGKCSIKG</sequence>
<name>A0ABM1TX22_MICOH</name>
<evidence type="ECO:0000256" key="1">
    <source>
        <dbReference type="ARBA" id="ARBA00023157"/>
    </source>
</evidence>
<dbReference type="SMART" id="SM00409">
    <property type="entry name" value="IG"/>
    <property type="match status" value="5"/>
</dbReference>
<evidence type="ECO:0000313" key="5">
    <source>
        <dbReference type="Proteomes" id="UP000694915"/>
    </source>
</evidence>
<evidence type="ECO:0000256" key="2">
    <source>
        <dbReference type="ARBA" id="ARBA00023319"/>
    </source>
</evidence>
<organism evidence="5 6">
    <name type="scientific">Microtus ochrogaster</name>
    <name type="common">Prairie vole</name>
    <dbReference type="NCBI Taxonomy" id="79684"/>
    <lineage>
        <taxon>Eukaryota</taxon>
        <taxon>Metazoa</taxon>
        <taxon>Chordata</taxon>
        <taxon>Craniata</taxon>
        <taxon>Vertebrata</taxon>
        <taxon>Euteleostomi</taxon>
        <taxon>Mammalia</taxon>
        <taxon>Eutheria</taxon>
        <taxon>Euarchontoglires</taxon>
        <taxon>Glires</taxon>
        <taxon>Rodentia</taxon>
        <taxon>Myomorpha</taxon>
        <taxon>Muroidea</taxon>
        <taxon>Cricetidae</taxon>
        <taxon>Arvicolinae</taxon>
        <taxon>Microtus</taxon>
    </lineage>
</organism>
<protein>
    <submittedName>
        <fullName evidence="6">Leukocyte immunoglobulin-like receptor subfamily A member 6</fullName>
    </submittedName>
</protein>
<keyword evidence="2" id="KW-0393">Immunoglobulin domain</keyword>
<dbReference type="InterPro" id="IPR013783">
    <property type="entry name" value="Ig-like_fold"/>
</dbReference>
<dbReference type="PROSITE" id="PS50835">
    <property type="entry name" value="IG_LIKE"/>
    <property type="match status" value="1"/>
</dbReference>
<keyword evidence="1" id="KW-1015">Disulfide bond</keyword>
<dbReference type="InterPro" id="IPR050412">
    <property type="entry name" value="Ig-like_Receptors_ImmuneReg"/>
</dbReference>
<dbReference type="Pfam" id="PF00047">
    <property type="entry name" value="ig"/>
    <property type="match status" value="1"/>
</dbReference>
<dbReference type="InterPro" id="IPR013151">
    <property type="entry name" value="Immunoglobulin_dom"/>
</dbReference>
<dbReference type="PANTHER" id="PTHR11738">
    <property type="entry name" value="MHC CLASS I NK CELL RECEPTOR"/>
    <property type="match status" value="1"/>
</dbReference>
<dbReference type="RefSeq" id="XP_026634284.1">
    <property type="nucleotide sequence ID" value="XM_026778483.1"/>
</dbReference>
<dbReference type="Gene3D" id="2.60.40.10">
    <property type="entry name" value="Immunoglobulins"/>
    <property type="match status" value="5"/>
</dbReference>
<feature type="transmembrane region" description="Helical" evidence="3">
    <location>
        <begin position="577"/>
        <end position="599"/>
    </location>
</feature>